<dbReference type="SUPFAM" id="SSF53448">
    <property type="entry name" value="Nucleotide-diphospho-sugar transferases"/>
    <property type="match status" value="1"/>
</dbReference>
<dbReference type="AlphaFoldDB" id="A0A0J6EK61"/>
<dbReference type="PATRIC" id="fig|1664069.3.peg.3454"/>
<dbReference type="EMBL" id="JARRTL010000003">
    <property type="protein sequence ID" value="MEC0483330.1"/>
    <property type="molecule type" value="Genomic_DNA"/>
</dbReference>
<accession>A0A0J6EK61</accession>
<reference evidence="5" key="2">
    <citation type="submission" date="2015-10" db="EMBL/GenBank/DDBJ databases">
        <authorList>
            <person name="Gilbert D.G."/>
        </authorList>
    </citation>
    <scope>NUCLEOTIDE SEQUENCE</scope>
    <source>
        <strain evidence="5">GO-13</strain>
    </source>
</reference>
<dbReference type="EC" id="2.4.-.-" evidence="6"/>
<dbReference type="PANTHER" id="PTHR22916:SF51">
    <property type="entry name" value="GLYCOSYLTRANSFERASE EPSH-RELATED"/>
    <property type="match status" value="1"/>
</dbReference>
<sequence length="343" mass="39001">MENPAVSLLVAVYNTEAFLPNCLQSLISQTLTNIEIIIVNDGSTDGSQKIIDHFARKDGRIKTIQQENQGLGAVRNKGIEAAEGEYLAFIDSDDWIDPDYCRAMYEKAKAEEADLVICDYAVDIQDTGKTIFPEIGKLYAGKPKDAYITDLLKGRVSGFSWNKLYRRSLIEEHRLAFPLRDELENIEDQYFSFRCLLFANTAAFVTKPLYHYRVHLTSIVQKYQPGLYEDGLALYEANLECLAKHGGLQALEDALHVFLVNHALGSILNECKSLNKNPSAEKYKNIRRICASPEFRRKIPAVDLTAFDSKKKLLLLLVRWRLVPAVYGFAALYQKTIEYRMKK</sequence>
<keyword evidence="8" id="KW-1185">Reference proteome</keyword>
<feature type="domain" description="Glycosyltransferase 2-like" evidence="4">
    <location>
        <begin position="7"/>
        <end position="172"/>
    </location>
</feature>
<evidence type="ECO:0000256" key="2">
    <source>
        <dbReference type="ARBA" id="ARBA00022676"/>
    </source>
</evidence>
<dbReference type="EMBL" id="LECW02000067">
    <property type="protein sequence ID" value="KRT88358.1"/>
    <property type="molecule type" value="Genomic_DNA"/>
</dbReference>
<evidence type="ECO:0000256" key="1">
    <source>
        <dbReference type="ARBA" id="ARBA00006739"/>
    </source>
</evidence>
<name>A0A0J6EK61_9BACI</name>
<gene>
    <name evidence="5" type="ORF">AB447_208140</name>
    <name evidence="6" type="ORF">P8828_00445</name>
</gene>
<dbReference type="Pfam" id="PF00535">
    <property type="entry name" value="Glycos_transf_2"/>
    <property type="match status" value="1"/>
</dbReference>
<accession>A0A0J6EL90</accession>
<dbReference type="GO" id="GO:0016757">
    <property type="term" value="F:glycosyltransferase activity"/>
    <property type="evidence" value="ECO:0007669"/>
    <property type="project" value="UniProtKB-KW"/>
</dbReference>
<dbReference type="Proteomes" id="UP001341297">
    <property type="component" value="Unassembled WGS sequence"/>
</dbReference>
<dbReference type="STRING" id="1664069.BGLY_4081"/>
<dbReference type="CDD" id="cd00761">
    <property type="entry name" value="Glyco_tranf_GTA_type"/>
    <property type="match status" value="1"/>
</dbReference>
<keyword evidence="2 6" id="KW-0328">Glycosyltransferase</keyword>
<dbReference type="PANTHER" id="PTHR22916">
    <property type="entry name" value="GLYCOSYLTRANSFERASE"/>
    <property type="match status" value="1"/>
</dbReference>
<dbReference type="InterPro" id="IPR001173">
    <property type="entry name" value="Glyco_trans_2-like"/>
</dbReference>
<proteinExistence type="inferred from homology"/>
<reference evidence="5 7" key="1">
    <citation type="journal article" date="2015" name="Int. J. Syst. Evol. Microbiol.">
        <title>Bacillus glycinifermentans sp. nov., isolated from fermented soybean paste.</title>
        <authorList>
            <person name="Kim S.J."/>
            <person name="Dunlap C.A."/>
            <person name="Kwon S.W."/>
            <person name="Rooney A.P."/>
        </authorList>
    </citation>
    <scope>NUCLEOTIDE SEQUENCE [LARGE SCALE GENOMIC DNA]</scope>
    <source>
        <strain evidence="5 7">GO-13</strain>
    </source>
</reference>
<evidence type="ECO:0000313" key="7">
    <source>
        <dbReference type="Proteomes" id="UP000036168"/>
    </source>
</evidence>
<dbReference type="OrthoDB" id="396512at2"/>
<dbReference type="RefSeq" id="WP_048354354.1">
    <property type="nucleotide sequence ID" value="NZ_CP023481.1"/>
</dbReference>
<evidence type="ECO:0000313" key="8">
    <source>
        <dbReference type="Proteomes" id="UP001341297"/>
    </source>
</evidence>
<comment type="caution">
    <text evidence="5">The sequence shown here is derived from an EMBL/GenBank/DDBJ whole genome shotgun (WGS) entry which is preliminary data.</text>
</comment>
<evidence type="ECO:0000256" key="3">
    <source>
        <dbReference type="ARBA" id="ARBA00022679"/>
    </source>
</evidence>
<dbReference type="Gene3D" id="3.90.550.10">
    <property type="entry name" value="Spore Coat Polysaccharide Biosynthesis Protein SpsA, Chain A"/>
    <property type="match status" value="1"/>
</dbReference>
<comment type="similarity">
    <text evidence="1">Belongs to the glycosyltransferase 2 family.</text>
</comment>
<organism evidence="5 7">
    <name type="scientific">Bacillus glycinifermentans</name>
    <dbReference type="NCBI Taxonomy" id="1664069"/>
    <lineage>
        <taxon>Bacteria</taxon>
        <taxon>Bacillati</taxon>
        <taxon>Bacillota</taxon>
        <taxon>Bacilli</taxon>
        <taxon>Bacillales</taxon>
        <taxon>Bacillaceae</taxon>
        <taxon>Bacillus</taxon>
    </lineage>
</organism>
<dbReference type="Proteomes" id="UP000036168">
    <property type="component" value="Unassembled WGS sequence"/>
</dbReference>
<keyword evidence="3 5" id="KW-0808">Transferase</keyword>
<evidence type="ECO:0000313" key="6">
    <source>
        <dbReference type="EMBL" id="MEC0483330.1"/>
    </source>
</evidence>
<evidence type="ECO:0000313" key="5">
    <source>
        <dbReference type="EMBL" id="KRT88358.1"/>
    </source>
</evidence>
<evidence type="ECO:0000259" key="4">
    <source>
        <dbReference type="Pfam" id="PF00535"/>
    </source>
</evidence>
<protein>
    <submittedName>
        <fullName evidence="5">Glycosyl transferase</fullName>
    </submittedName>
    <submittedName>
        <fullName evidence="6">Glycosyltransferase</fullName>
        <ecNumber evidence="6">2.4.-.-</ecNumber>
    </submittedName>
</protein>
<dbReference type="InterPro" id="IPR029044">
    <property type="entry name" value="Nucleotide-diphossugar_trans"/>
</dbReference>
<reference evidence="6 8" key="3">
    <citation type="submission" date="2023-03" db="EMBL/GenBank/DDBJ databases">
        <title>Agriculturally important microbes genome sequencing.</title>
        <authorList>
            <person name="Dunlap C."/>
        </authorList>
    </citation>
    <scope>NUCLEOTIDE SEQUENCE [LARGE SCALE GENOMIC DNA]</scope>
    <source>
        <strain evidence="6 8">CBP-3203</strain>
    </source>
</reference>